<evidence type="ECO:0000259" key="2">
    <source>
        <dbReference type="PROSITE" id="PS51352"/>
    </source>
</evidence>
<organism evidence="3 4">
    <name type="scientific">Campylobacter massiliensis</name>
    <dbReference type="NCBI Taxonomy" id="2762557"/>
    <lineage>
        <taxon>Bacteria</taxon>
        <taxon>Pseudomonadati</taxon>
        <taxon>Campylobacterota</taxon>
        <taxon>Epsilonproteobacteria</taxon>
        <taxon>Campylobacterales</taxon>
        <taxon>Campylobacteraceae</taxon>
        <taxon>Campylobacter</taxon>
    </lineage>
</organism>
<dbReference type="PANTHER" id="PTHR42852:SF17">
    <property type="entry name" value="THIOREDOXIN-LIKE PROTEIN HI_1115"/>
    <property type="match status" value="1"/>
</dbReference>
<dbReference type="InterPro" id="IPR013740">
    <property type="entry name" value="Redoxin"/>
</dbReference>
<evidence type="ECO:0000313" key="4">
    <source>
        <dbReference type="Proteomes" id="UP000552683"/>
    </source>
</evidence>
<dbReference type="InterPro" id="IPR013766">
    <property type="entry name" value="Thioredoxin_domain"/>
</dbReference>
<dbReference type="InterPro" id="IPR050553">
    <property type="entry name" value="Thioredoxin_ResA/DsbE_sf"/>
</dbReference>
<feature type="domain" description="Thioredoxin" evidence="2">
    <location>
        <begin position="29"/>
        <end position="194"/>
    </location>
</feature>
<keyword evidence="4" id="KW-1185">Reference proteome</keyword>
<name>A0A842J718_9BACT</name>
<protein>
    <submittedName>
        <fullName evidence="3">TlpA family protein disulfide reductase</fullName>
    </submittedName>
</protein>
<sequence length="194" mass="21503">MKINLLIIPFLALLLSGCGDEKKSDVNQTKTSDAAPTTSAPSQSQSQSANVEAPFELTLMDESKMTLQKFDKGFKVEGNDEAILFNFFATWCPPCKAEIPHLNNLSDKFKGKLKIVSVLMEDKSKDEIDAFMKKFKVNFGVSYGENNFLFAKALGGVVGIPYMVLYKPNGEYATHYVGLVPEEMLESDINKVIN</sequence>
<dbReference type="PANTHER" id="PTHR42852">
    <property type="entry name" value="THIOL:DISULFIDE INTERCHANGE PROTEIN DSBE"/>
    <property type="match status" value="1"/>
</dbReference>
<comment type="caution">
    <text evidence="3">The sequence shown here is derived from an EMBL/GenBank/DDBJ whole genome shotgun (WGS) entry which is preliminary data.</text>
</comment>
<gene>
    <name evidence="3" type="ORF">H7R39_09500</name>
</gene>
<dbReference type="Gene3D" id="3.40.30.10">
    <property type="entry name" value="Glutaredoxin"/>
    <property type="match status" value="1"/>
</dbReference>
<proteinExistence type="predicted"/>
<dbReference type="SUPFAM" id="SSF52833">
    <property type="entry name" value="Thioredoxin-like"/>
    <property type="match status" value="1"/>
</dbReference>
<evidence type="ECO:0000313" key="3">
    <source>
        <dbReference type="EMBL" id="MBC2883481.1"/>
    </source>
</evidence>
<dbReference type="Pfam" id="PF08534">
    <property type="entry name" value="Redoxin"/>
    <property type="match status" value="1"/>
</dbReference>
<reference evidence="3 4" key="1">
    <citation type="submission" date="2020-08" db="EMBL/GenBank/DDBJ databases">
        <title>Complete genome and description of Campylobacter massiliensis Marseille-Q3452 sp. nov.</title>
        <authorList>
            <person name="Antezack A."/>
        </authorList>
    </citation>
    <scope>NUCLEOTIDE SEQUENCE [LARGE SCALE GENOMIC DNA]</scope>
    <source>
        <strain evidence="3 4">Marseille-Q3452</strain>
    </source>
</reference>
<feature type="compositionally biased region" description="Low complexity" evidence="1">
    <location>
        <begin position="31"/>
        <end position="49"/>
    </location>
</feature>
<dbReference type="AlphaFoldDB" id="A0A842J718"/>
<dbReference type="InterPro" id="IPR036249">
    <property type="entry name" value="Thioredoxin-like_sf"/>
</dbReference>
<dbReference type="EMBL" id="JACLZK010000002">
    <property type="protein sequence ID" value="MBC2883481.1"/>
    <property type="molecule type" value="Genomic_DNA"/>
</dbReference>
<accession>A0A842J718</accession>
<dbReference type="CDD" id="cd02966">
    <property type="entry name" value="TlpA_like_family"/>
    <property type="match status" value="1"/>
</dbReference>
<dbReference type="RefSeq" id="WP_185898996.1">
    <property type="nucleotide sequence ID" value="NZ_JACLZK010000002.1"/>
</dbReference>
<dbReference type="Proteomes" id="UP000552683">
    <property type="component" value="Unassembled WGS sequence"/>
</dbReference>
<feature type="region of interest" description="Disordered" evidence="1">
    <location>
        <begin position="25"/>
        <end position="49"/>
    </location>
</feature>
<dbReference type="PROSITE" id="PS51352">
    <property type="entry name" value="THIOREDOXIN_2"/>
    <property type="match status" value="1"/>
</dbReference>
<dbReference type="PROSITE" id="PS51257">
    <property type="entry name" value="PROKAR_LIPOPROTEIN"/>
    <property type="match status" value="1"/>
</dbReference>
<evidence type="ECO:0000256" key="1">
    <source>
        <dbReference type="SAM" id="MobiDB-lite"/>
    </source>
</evidence>